<dbReference type="EMBL" id="PISD01000099">
    <property type="protein sequence ID" value="PKG25764.1"/>
    <property type="molecule type" value="Genomic_DNA"/>
</dbReference>
<feature type="transmembrane region" description="Helical" evidence="1">
    <location>
        <begin position="52"/>
        <end position="73"/>
    </location>
</feature>
<evidence type="ECO:0000313" key="2">
    <source>
        <dbReference type="EMBL" id="PKG25764.1"/>
    </source>
</evidence>
<evidence type="ECO:0008006" key="4">
    <source>
        <dbReference type="Google" id="ProtNLM"/>
    </source>
</evidence>
<keyword evidence="1" id="KW-0812">Transmembrane</keyword>
<dbReference type="AlphaFoldDB" id="A0A2N0Z8C9"/>
<feature type="transmembrane region" description="Helical" evidence="1">
    <location>
        <begin position="204"/>
        <end position="224"/>
    </location>
</feature>
<protein>
    <recommendedName>
        <fullName evidence="4">Flagellar assembly protein FlaJ</fullName>
    </recommendedName>
</protein>
<gene>
    <name evidence="2" type="ORF">CWS20_27560</name>
</gene>
<evidence type="ECO:0000313" key="3">
    <source>
        <dbReference type="Proteomes" id="UP000233343"/>
    </source>
</evidence>
<accession>A0A2N0Z8C9</accession>
<reference evidence="2 3" key="1">
    <citation type="journal article" date="2010" name="Int. J. Syst. Evol. Microbiol.">
        <title>Bacillus horneckiae sp. nov., isolated from a spacecraft-assembly clean room.</title>
        <authorList>
            <person name="Vaishampayan P."/>
            <person name="Probst A."/>
            <person name="Krishnamurthi S."/>
            <person name="Ghosh S."/>
            <person name="Osman S."/>
            <person name="McDowall A."/>
            <person name="Ruckmani A."/>
            <person name="Mayilraj S."/>
            <person name="Venkateswaran K."/>
        </authorList>
    </citation>
    <scope>NUCLEOTIDE SEQUENCE [LARGE SCALE GENOMIC DNA]</scope>
    <source>
        <strain evidence="3">1PO1SC</strain>
    </source>
</reference>
<sequence length="228" mass="26597">MVEVFTEENKKMYLEYLKVNEEKFFSKRILTAVIFAIAYTVIIMMIDNPWYLIGIPFIMVFGYKIPYIELISFKKRSEILNQYMFPNFLGYFVALLDTQGNVYQTLKATTQYINDPLKSEVENLINKLEENNVDNRDAFLEFAEYIGSSEAHMIMNLIYDFTEEGINKNDLIELESMISKLQENKTNEYIRYSASSMDKHGTPMLIYGMLYVFIFSALALTGYASSLL</sequence>
<keyword evidence="3" id="KW-1185">Reference proteome</keyword>
<keyword evidence="1" id="KW-0472">Membrane</keyword>
<comment type="caution">
    <text evidence="2">The sequence shown here is derived from an EMBL/GenBank/DDBJ whole genome shotgun (WGS) entry which is preliminary data.</text>
</comment>
<evidence type="ECO:0000256" key="1">
    <source>
        <dbReference type="SAM" id="Phobius"/>
    </source>
</evidence>
<dbReference type="RefSeq" id="WP_066194593.1">
    <property type="nucleotide sequence ID" value="NZ_JARSFA010000044.1"/>
</dbReference>
<feature type="transmembrane region" description="Helical" evidence="1">
    <location>
        <begin position="29"/>
        <end position="46"/>
    </location>
</feature>
<proteinExistence type="predicted"/>
<dbReference type="Proteomes" id="UP000233343">
    <property type="component" value="Unassembled WGS sequence"/>
</dbReference>
<keyword evidence="1" id="KW-1133">Transmembrane helix</keyword>
<organism evidence="2 3">
    <name type="scientific">Cytobacillus horneckiae</name>
    <dbReference type="NCBI Taxonomy" id="549687"/>
    <lineage>
        <taxon>Bacteria</taxon>
        <taxon>Bacillati</taxon>
        <taxon>Bacillota</taxon>
        <taxon>Bacilli</taxon>
        <taxon>Bacillales</taxon>
        <taxon>Bacillaceae</taxon>
        <taxon>Cytobacillus</taxon>
    </lineage>
</organism>
<name>A0A2N0Z8C9_9BACI</name>